<evidence type="ECO:0000256" key="1">
    <source>
        <dbReference type="ARBA" id="ARBA00022536"/>
    </source>
</evidence>
<evidence type="ECO:0000259" key="6">
    <source>
        <dbReference type="PROSITE" id="PS01180"/>
    </source>
</evidence>
<evidence type="ECO:0000256" key="5">
    <source>
        <dbReference type="PROSITE-ProRule" id="PRU00076"/>
    </source>
</evidence>
<dbReference type="CDD" id="cd00041">
    <property type="entry name" value="CUB"/>
    <property type="match status" value="1"/>
</dbReference>
<evidence type="ECO:0008006" key="10">
    <source>
        <dbReference type="Google" id="ProtNLM"/>
    </source>
</evidence>
<dbReference type="InterPro" id="IPR035914">
    <property type="entry name" value="Sperma_CUB_dom_sf"/>
</dbReference>
<dbReference type="InterPro" id="IPR018097">
    <property type="entry name" value="EGF_Ca-bd_CS"/>
</dbReference>
<dbReference type="PROSITE" id="PS00010">
    <property type="entry name" value="ASX_HYDROXYL"/>
    <property type="match status" value="1"/>
</dbReference>
<comment type="caution">
    <text evidence="8">The sequence shown here is derived from an EMBL/GenBank/DDBJ whole genome shotgun (WGS) entry which is preliminary data.</text>
</comment>
<keyword evidence="1 5" id="KW-0245">EGF-like domain</keyword>
<dbReference type="SUPFAM" id="SSF57196">
    <property type="entry name" value="EGF/Laminin"/>
    <property type="match status" value="1"/>
</dbReference>
<evidence type="ECO:0000256" key="4">
    <source>
        <dbReference type="ARBA" id="ARBA00023157"/>
    </source>
</evidence>
<name>A0A448XCC6_9PLAT</name>
<dbReference type="InterPro" id="IPR049883">
    <property type="entry name" value="NOTCH1_EGF-like"/>
</dbReference>
<dbReference type="PROSITE" id="PS50026">
    <property type="entry name" value="EGF_3"/>
    <property type="match status" value="1"/>
</dbReference>
<keyword evidence="3" id="KW-0677">Repeat</keyword>
<dbReference type="InterPro" id="IPR000859">
    <property type="entry name" value="CUB_dom"/>
</dbReference>
<dbReference type="Pfam" id="PF00431">
    <property type="entry name" value="CUB"/>
    <property type="match status" value="1"/>
</dbReference>
<evidence type="ECO:0000313" key="9">
    <source>
        <dbReference type="Proteomes" id="UP000784294"/>
    </source>
</evidence>
<evidence type="ECO:0000259" key="7">
    <source>
        <dbReference type="PROSITE" id="PS50026"/>
    </source>
</evidence>
<dbReference type="FunFam" id="2.60.120.290:FF:000013">
    <property type="entry name" value="Membrane frizzled-related protein"/>
    <property type="match status" value="1"/>
</dbReference>
<feature type="domain" description="EGF-like" evidence="7">
    <location>
        <begin position="117"/>
        <end position="156"/>
    </location>
</feature>
<evidence type="ECO:0000313" key="8">
    <source>
        <dbReference type="EMBL" id="VEL33461.1"/>
    </source>
</evidence>
<dbReference type="PROSITE" id="PS01186">
    <property type="entry name" value="EGF_2"/>
    <property type="match status" value="1"/>
</dbReference>
<dbReference type="EMBL" id="CAAALY010245807">
    <property type="protein sequence ID" value="VEL33461.1"/>
    <property type="molecule type" value="Genomic_DNA"/>
</dbReference>
<dbReference type="InterPro" id="IPR000742">
    <property type="entry name" value="EGF"/>
</dbReference>
<keyword evidence="2" id="KW-0732">Signal</keyword>
<evidence type="ECO:0000256" key="3">
    <source>
        <dbReference type="ARBA" id="ARBA00022737"/>
    </source>
</evidence>
<dbReference type="InterPro" id="IPR000152">
    <property type="entry name" value="EGF-type_Asp/Asn_hydroxyl_site"/>
</dbReference>
<accession>A0A448XCC6</accession>
<dbReference type="PANTHER" id="PTHR24251">
    <property type="entry name" value="OVOCHYMASE-RELATED"/>
    <property type="match status" value="1"/>
</dbReference>
<comment type="caution">
    <text evidence="5">Lacks conserved residue(s) required for the propagation of feature annotation.</text>
</comment>
<dbReference type="CDD" id="cd00054">
    <property type="entry name" value="EGF_CA"/>
    <property type="match status" value="1"/>
</dbReference>
<feature type="non-terminal residue" evidence="8">
    <location>
        <position position="1"/>
    </location>
</feature>
<protein>
    <recommendedName>
        <fullName evidence="10">CUB domain-containing protein</fullName>
    </recommendedName>
</protein>
<organism evidence="8 9">
    <name type="scientific">Protopolystoma xenopodis</name>
    <dbReference type="NCBI Taxonomy" id="117903"/>
    <lineage>
        <taxon>Eukaryota</taxon>
        <taxon>Metazoa</taxon>
        <taxon>Spiralia</taxon>
        <taxon>Lophotrochozoa</taxon>
        <taxon>Platyhelminthes</taxon>
        <taxon>Monogenea</taxon>
        <taxon>Polyopisthocotylea</taxon>
        <taxon>Polystomatidea</taxon>
        <taxon>Polystomatidae</taxon>
        <taxon>Protopolystoma</taxon>
    </lineage>
</organism>
<dbReference type="SMART" id="SM00179">
    <property type="entry name" value="EGF_CA"/>
    <property type="match status" value="1"/>
</dbReference>
<dbReference type="OrthoDB" id="6249121at2759"/>
<reference evidence="8" key="1">
    <citation type="submission" date="2018-11" db="EMBL/GenBank/DDBJ databases">
        <authorList>
            <consortium name="Pathogen Informatics"/>
        </authorList>
    </citation>
    <scope>NUCLEOTIDE SEQUENCE</scope>
</reference>
<dbReference type="GO" id="GO:0005509">
    <property type="term" value="F:calcium ion binding"/>
    <property type="evidence" value="ECO:0007669"/>
    <property type="project" value="InterPro"/>
</dbReference>
<dbReference type="PROSITE" id="PS01180">
    <property type="entry name" value="CUB"/>
    <property type="match status" value="1"/>
</dbReference>
<dbReference type="SUPFAM" id="SSF49854">
    <property type="entry name" value="Spermadhesin, CUB domain"/>
    <property type="match status" value="1"/>
</dbReference>
<dbReference type="AlphaFoldDB" id="A0A448XCC6"/>
<dbReference type="Pfam" id="PF07645">
    <property type="entry name" value="EGF_CA"/>
    <property type="match status" value="1"/>
</dbReference>
<dbReference type="PANTHER" id="PTHR24251:SF43">
    <property type="entry name" value="TOLLOID-LIKE PROTEIN 2"/>
    <property type="match status" value="1"/>
</dbReference>
<keyword evidence="4" id="KW-1015">Disulfide bond</keyword>
<dbReference type="SMART" id="SM00042">
    <property type="entry name" value="CUB"/>
    <property type="match status" value="1"/>
</dbReference>
<sequence>ACGGVINEVNGTIQSPSFPNEYPPDKNCIWKIIAPAKTKIFLEFSSFMLEGYSEQKTCVYDFVNVYSGPPEAQKKVGSYCGDVPPAPITSHTNELTIEFYSDGSVQRKGFRAVFFTDRDECVEHNGGCQHKCVNAIGSYHCECNPGYELYGRLNCKESN</sequence>
<dbReference type="InterPro" id="IPR001881">
    <property type="entry name" value="EGF-like_Ca-bd_dom"/>
</dbReference>
<evidence type="ECO:0000256" key="2">
    <source>
        <dbReference type="ARBA" id="ARBA00022729"/>
    </source>
</evidence>
<dbReference type="Gene3D" id="2.60.120.290">
    <property type="entry name" value="Spermadhesin, CUB domain"/>
    <property type="match status" value="1"/>
</dbReference>
<dbReference type="SMART" id="SM00181">
    <property type="entry name" value="EGF"/>
    <property type="match status" value="1"/>
</dbReference>
<dbReference type="PROSITE" id="PS01187">
    <property type="entry name" value="EGF_CA"/>
    <property type="match status" value="1"/>
</dbReference>
<proteinExistence type="predicted"/>
<gene>
    <name evidence="8" type="ORF">PXEA_LOCUS26901</name>
</gene>
<dbReference type="Gene3D" id="2.10.25.10">
    <property type="entry name" value="Laminin"/>
    <property type="match status" value="1"/>
</dbReference>
<keyword evidence="9" id="KW-1185">Reference proteome</keyword>
<feature type="domain" description="CUB" evidence="6">
    <location>
        <begin position="2"/>
        <end position="117"/>
    </location>
</feature>
<dbReference type="Proteomes" id="UP000784294">
    <property type="component" value="Unassembled WGS sequence"/>
</dbReference>